<evidence type="ECO:0000313" key="3">
    <source>
        <dbReference type="Proteomes" id="UP000245607"/>
    </source>
</evidence>
<accession>A0A2U2M417</accession>
<keyword evidence="1" id="KW-0175">Coiled coil</keyword>
<evidence type="ECO:0000313" key="2">
    <source>
        <dbReference type="EMBL" id="PWG51612.1"/>
    </source>
</evidence>
<dbReference type="AlphaFoldDB" id="A0A2U2M417"/>
<name>A0A2U2M417_9LACO</name>
<dbReference type="Proteomes" id="UP000245607">
    <property type="component" value="Unassembled WGS sequence"/>
</dbReference>
<evidence type="ECO:0000256" key="1">
    <source>
        <dbReference type="SAM" id="Coils"/>
    </source>
</evidence>
<proteinExistence type="predicted"/>
<comment type="caution">
    <text evidence="2">The sequence shown here is derived from an EMBL/GenBank/DDBJ whole genome shotgun (WGS) entry which is preliminary data.</text>
</comment>
<protein>
    <submittedName>
        <fullName evidence="2">Uncharacterized protein</fullName>
    </submittedName>
</protein>
<gene>
    <name evidence="2" type="ORF">DB362_07285</name>
</gene>
<dbReference type="EMBL" id="QFAS01000008">
    <property type="protein sequence ID" value="PWG51612.1"/>
    <property type="molecule type" value="Genomic_DNA"/>
</dbReference>
<feature type="coiled-coil region" evidence="1">
    <location>
        <begin position="180"/>
        <end position="207"/>
    </location>
</feature>
<sequence length="245" mass="28110">MRFNEQIKFDQVIQSLLSKKVITFSLESLYKMTNLDKDVLKELVGNLIKNEEVDIIYRIYNPDDISESFDFFELSDIPYDTYYESSKTGESFYISRNNNVEIIYKFSPTMVEEYEKMKSIPKVIPSVVCRNTTEGEKIKLESLLKNMNNNNISQGNNALLVYGNNNNINYNMGVDAQEVLAEFDKAIAEVKDEHSDLKRLLINAKGEVSKSNWGKAREIMSSVKTVLSTVNLASETLKKLVSFFI</sequence>
<reference evidence="2 3" key="1">
    <citation type="submission" date="2018-05" db="EMBL/GenBank/DDBJ databases">
        <title>Lactobacillus salivarius genome sequencing and assembly.</title>
        <authorList>
            <person name="Audisio C."/>
            <person name="Albarracin L."/>
            <person name="Torres M.J."/>
            <person name="Hebert E.M."/>
            <person name="Saavedra L."/>
        </authorList>
    </citation>
    <scope>NUCLEOTIDE SEQUENCE [LARGE SCALE GENOMIC DNA]</scope>
    <source>
        <strain evidence="2 3">A3iob</strain>
    </source>
</reference>
<organism evidence="2 3">
    <name type="scientific">Ligilactobacillus salivarius</name>
    <dbReference type="NCBI Taxonomy" id="1624"/>
    <lineage>
        <taxon>Bacteria</taxon>
        <taxon>Bacillati</taxon>
        <taxon>Bacillota</taxon>
        <taxon>Bacilli</taxon>
        <taxon>Lactobacillales</taxon>
        <taxon>Lactobacillaceae</taxon>
        <taxon>Ligilactobacillus</taxon>
    </lineage>
</organism>
<dbReference type="RefSeq" id="WP_109242112.1">
    <property type="nucleotide sequence ID" value="NZ_QFAS01000008.1"/>
</dbReference>